<reference evidence="7" key="1">
    <citation type="submission" date="2021-10" db="EMBL/GenBank/DDBJ databases">
        <title>Tropical sea cucumber genome reveals ecological adaptation and Cuvierian tubules defense mechanism.</title>
        <authorList>
            <person name="Chen T."/>
        </authorList>
    </citation>
    <scope>NUCLEOTIDE SEQUENCE</scope>
    <source>
        <strain evidence="7">Nanhai2018</strain>
        <tissue evidence="7">Muscle</tissue>
    </source>
</reference>
<evidence type="ECO:0000256" key="1">
    <source>
        <dbReference type="ARBA" id="ARBA00004370"/>
    </source>
</evidence>
<name>A0A9Q0YJ68_HOLLE</name>
<evidence type="ECO:0000259" key="6">
    <source>
        <dbReference type="SMART" id="SM00409"/>
    </source>
</evidence>
<comment type="caution">
    <text evidence="7">The sequence shown here is derived from an EMBL/GenBank/DDBJ whole genome shotgun (WGS) entry which is preliminary data.</text>
</comment>
<accession>A0A9Q0YJ68</accession>
<dbReference type="InterPro" id="IPR015631">
    <property type="entry name" value="CD2/SLAM_rcpt"/>
</dbReference>
<comment type="subcellular location">
    <subcellularLocation>
        <location evidence="1">Membrane</location>
    </subcellularLocation>
</comment>
<dbReference type="PANTHER" id="PTHR12080">
    <property type="entry name" value="SIGNALING LYMPHOCYTIC ACTIVATION MOLECULE"/>
    <property type="match status" value="1"/>
</dbReference>
<keyword evidence="3" id="KW-0472">Membrane</keyword>
<feature type="signal peptide" evidence="5">
    <location>
        <begin position="1"/>
        <end position="20"/>
    </location>
</feature>
<evidence type="ECO:0000313" key="7">
    <source>
        <dbReference type="EMBL" id="KAJ8023214.1"/>
    </source>
</evidence>
<dbReference type="SUPFAM" id="SSF48726">
    <property type="entry name" value="Immunoglobulin"/>
    <property type="match status" value="2"/>
</dbReference>
<evidence type="ECO:0000256" key="4">
    <source>
        <dbReference type="ARBA" id="ARBA00023180"/>
    </source>
</evidence>
<gene>
    <name evidence="7" type="ORF">HOLleu_35548</name>
</gene>
<evidence type="ECO:0000256" key="5">
    <source>
        <dbReference type="SAM" id="SignalP"/>
    </source>
</evidence>
<feature type="chain" id="PRO_5040272619" description="Immunoglobulin domain-containing protein" evidence="5">
    <location>
        <begin position="21"/>
        <end position="369"/>
    </location>
</feature>
<feature type="domain" description="Immunoglobulin" evidence="6">
    <location>
        <begin position="30"/>
        <end position="126"/>
    </location>
</feature>
<dbReference type="Proteomes" id="UP001152320">
    <property type="component" value="Chromosome 19"/>
</dbReference>
<dbReference type="EMBL" id="JAIZAY010000019">
    <property type="protein sequence ID" value="KAJ8023214.1"/>
    <property type="molecule type" value="Genomic_DNA"/>
</dbReference>
<dbReference type="SMART" id="SM00409">
    <property type="entry name" value="IG"/>
    <property type="match status" value="2"/>
</dbReference>
<dbReference type="Gene3D" id="2.60.40.10">
    <property type="entry name" value="Immunoglobulins"/>
    <property type="match status" value="2"/>
</dbReference>
<keyword evidence="2 5" id="KW-0732">Signal</keyword>
<dbReference type="InterPro" id="IPR036179">
    <property type="entry name" value="Ig-like_dom_sf"/>
</dbReference>
<organism evidence="7 8">
    <name type="scientific">Holothuria leucospilota</name>
    <name type="common">Black long sea cucumber</name>
    <name type="synonym">Mertensiothuria leucospilota</name>
    <dbReference type="NCBI Taxonomy" id="206669"/>
    <lineage>
        <taxon>Eukaryota</taxon>
        <taxon>Metazoa</taxon>
        <taxon>Echinodermata</taxon>
        <taxon>Eleutherozoa</taxon>
        <taxon>Echinozoa</taxon>
        <taxon>Holothuroidea</taxon>
        <taxon>Aspidochirotacea</taxon>
        <taxon>Aspidochirotida</taxon>
        <taxon>Holothuriidae</taxon>
        <taxon>Holothuria</taxon>
    </lineage>
</organism>
<evidence type="ECO:0000256" key="3">
    <source>
        <dbReference type="ARBA" id="ARBA00023136"/>
    </source>
</evidence>
<evidence type="ECO:0000313" key="8">
    <source>
        <dbReference type="Proteomes" id="UP001152320"/>
    </source>
</evidence>
<keyword evidence="4" id="KW-0325">Glycoprotein</keyword>
<feature type="domain" description="Immunoglobulin" evidence="6">
    <location>
        <begin position="259"/>
        <end position="355"/>
    </location>
</feature>
<dbReference type="InterPro" id="IPR013783">
    <property type="entry name" value="Ig-like_fold"/>
</dbReference>
<proteinExistence type="predicted"/>
<dbReference type="GO" id="GO:0016020">
    <property type="term" value="C:membrane"/>
    <property type="evidence" value="ECO:0007669"/>
    <property type="project" value="UniProtKB-SubCell"/>
</dbReference>
<evidence type="ECO:0000256" key="2">
    <source>
        <dbReference type="ARBA" id="ARBA00022729"/>
    </source>
</evidence>
<keyword evidence="8" id="KW-1185">Reference proteome</keyword>
<dbReference type="InterPro" id="IPR003599">
    <property type="entry name" value="Ig_sub"/>
</dbReference>
<dbReference type="PANTHER" id="PTHR12080:SF134">
    <property type="entry name" value="CD48 ANTIGEN"/>
    <property type="match status" value="1"/>
</dbReference>
<protein>
    <recommendedName>
        <fullName evidence="6">Immunoglobulin domain-containing protein</fullName>
    </recommendedName>
</protein>
<sequence length="369" mass="40641">MNTALKGILVILLFLCNGYGSDVNTQGRCVEHASLEVGRQGMIKCGLDNFYSLSWYREDDYDAEGSPFISYSNGEKNGQLHQYDVLANGSLTIGNVSVNDAGSYIITVLQEIIRQDIIFQVLVEVSDTSSPPPPVPEPIISGCYHKPDQCVLKIMRKGELSCSASNSHYEVDLQWKLLTGNQTLLLLADSVVNATQQKNNMFETSITTSFLIADESEIPVTIMCISRRSDSGLYLSNATAALVLYNGNGSEENKQGRCVEHASLEVGRQGMIKCGLDNFYSLSWYREDDYDAERSPFISYSNGEKNGQLHQYDVLANGSLTIGNVSVNDAGSYIITVSQEIIRQDIIFQVLVEVSGGSQVHLRSPEVKL</sequence>
<dbReference type="AlphaFoldDB" id="A0A9Q0YJ68"/>